<protein>
    <submittedName>
        <fullName evidence="2">Uncharacterized protein</fullName>
    </submittedName>
</protein>
<dbReference type="OrthoDB" id="4314997at2759"/>
<organism evidence="2 3">
    <name type="scientific">Penicillium patulum</name>
    <name type="common">Penicillium griseofulvum</name>
    <dbReference type="NCBI Taxonomy" id="5078"/>
    <lineage>
        <taxon>Eukaryota</taxon>
        <taxon>Fungi</taxon>
        <taxon>Dikarya</taxon>
        <taxon>Ascomycota</taxon>
        <taxon>Pezizomycotina</taxon>
        <taxon>Eurotiomycetes</taxon>
        <taxon>Eurotiomycetidae</taxon>
        <taxon>Eurotiales</taxon>
        <taxon>Aspergillaceae</taxon>
        <taxon>Penicillium</taxon>
    </lineage>
</organism>
<dbReference type="OMA" id="ESAMIQC"/>
<dbReference type="EMBL" id="LHQR01000067">
    <property type="protein sequence ID" value="KXG46833.1"/>
    <property type="molecule type" value="Genomic_DNA"/>
</dbReference>
<evidence type="ECO:0000313" key="3">
    <source>
        <dbReference type="Proteomes" id="UP000070168"/>
    </source>
</evidence>
<name>A0A135LCZ2_PENPA</name>
<evidence type="ECO:0000256" key="1">
    <source>
        <dbReference type="SAM" id="MobiDB-lite"/>
    </source>
</evidence>
<feature type="compositionally biased region" description="Low complexity" evidence="1">
    <location>
        <begin position="8"/>
        <end position="32"/>
    </location>
</feature>
<dbReference type="GeneID" id="63706592"/>
<accession>A0A135LCZ2</accession>
<keyword evidence="3" id="KW-1185">Reference proteome</keyword>
<gene>
    <name evidence="2" type="ORF">PGRI_035790</name>
</gene>
<dbReference type="AlphaFoldDB" id="A0A135LCZ2"/>
<sequence length="296" mass="33099">MDTTWDSTGQQPQNPTPAPTQCTPLSTSQSNPSDPPQDPPQLSEWQITRKATSRGLGAVLPTYEPDYAKIGEPFVVPEAHAGDSDRPPGEWARFIWRAAFKVARRGESLKGQLPMLLKQEPVRELMARERYFAGGRREDEILGNHLANVESAAVFCQGEVKTNEHRQSACNYGRAKGIFLPAPTASGMDNLSDASFWKRAQAPLTPGDQIRGHQRNKRSISKKMAYEAWADMKRNLDMLEELTVEIAEAHATEQWTVVGTLVKQQQRWLDNLKRPLGILDQFHPAEPNPPQQPEGT</sequence>
<evidence type="ECO:0000313" key="2">
    <source>
        <dbReference type="EMBL" id="KXG46833.1"/>
    </source>
</evidence>
<comment type="caution">
    <text evidence="2">The sequence shown here is derived from an EMBL/GenBank/DDBJ whole genome shotgun (WGS) entry which is preliminary data.</text>
</comment>
<dbReference type="Proteomes" id="UP000070168">
    <property type="component" value="Unassembled WGS sequence"/>
</dbReference>
<dbReference type="RefSeq" id="XP_040645369.1">
    <property type="nucleotide sequence ID" value="XM_040791292.1"/>
</dbReference>
<reference evidence="2 3" key="1">
    <citation type="journal article" date="2016" name="BMC Genomics">
        <title>Genome sequencing and secondary metabolism of the postharvest pathogen Penicillium griseofulvum.</title>
        <authorList>
            <person name="Banani H."/>
            <person name="Marcet-Houben M."/>
            <person name="Ballester A.R."/>
            <person name="Abbruscato P."/>
            <person name="Gonzalez-Candelas L."/>
            <person name="Gabaldon T."/>
            <person name="Spadaro D."/>
        </authorList>
    </citation>
    <scope>NUCLEOTIDE SEQUENCE [LARGE SCALE GENOMIC DNA]</scope>
    <source>
        <strain evidence="2 3">PG3</strain>
    </source>
</reference>
<feature type="region of interest" description="Disordered" evidence="1">
    <location>
        <begin position="1"/>
        <end position="43"/>
    </location>
</feature>
<proteinExistence type="predicted"/>